<dbReference type="AlphaFoldDB" id="A0A2P7RDA7"/>
<dbReference type="RefSeq" id="WP_106728571.1">
    <property type="nucleotide sequence ID" value="NZ_PXYG01000001.1"/>
</dbReference>
<dbReference type="Proteomes" id="UP000240243">
    <property type="component" value="Unassembled WGS sequence"/>
</dbReference>
<dbReference type="PROSITE" id="PS00197">
    <property type="entry name" value="2FE2S_FER_1"/>
    <property type="match status" value="1"/>
</dbReference>
<protein>
    <submittedName>
        <fullName evidence="2">Ferredoxin</fullName>
    </submittedName>
</protein>
<accession>A0A2P7RDA7</accession>
<evidence type="ECO:0000313" key="2">
    <source>
        <dbReference type="EMBL" id="PSJ48160.1"/>
    </source>
</evidence>
<feature type="domain" description="2Fe-2S ferredoxin-type" evidence="1">
    <location>
        <begin position="1"/>
        <end position="87"/>
    </location>
</feature>
<organism evidence="2 3">
    <name type="scientific">Zobellella endophytica</name>
    <dbReference type="NCBI Taxonomy" id="2116700"/>
    <lineage>
        <taxon>Bacteria</taxon>
        <taxon>Pseudomonadati</taxon>
        <taxon>Pseudomonadota</taxon>
        <taxon>Gammaproteobacteria</taxon>
        <taxon>Aeromonadales</taxon>
        <taxon>Aeromonadaceae</taxon>
        <taxon>Zobellella</taxon>
    </lineage>
</organism>
<dbReference type="Pfam" id="PF00111">
    <property type="entry name" value="Fer2"/>
    <property type="match status" value="1"/>
</dbReference>
<dbReference type="InterPro" id="IPR012675">
    <property type="entry name" value="Beta-grasp_dom_sf"/>
</dbReference>
<reference evidence="2 3" key="1">
    <citation type="submission" date="2018-03" db="EMBL/GenBank/DDBJ databases">
        <title>The draft genome of Zobellella sp. 59N8.</title>
        <authorList>
            <person name="Liu L."/>
            <person name="Li L."/>
            <person name="Zhang X."/>
            <person name="Liang L."/>
            <person name="Wang T."/>
        </authorList>
    </citation>
    <scope>NUCLEOTIDE SEQUENCE [LARGE SCALE GENOMIC DNA]</scope>
    <source>
        <strain evidence="2 3">59N8</strain>
    </source>
</reference>
<proteinExistence type="predicted"/>
<dbReference type="NCBIfam" id="NF007985">
    <property type="entry name" value="PRK10713.1"/>
    <property type="match status" value="1"/>
</dbReference>
<dbReference type="PROSITE" id="PS51085">
    <property type="entry name" value="2FE2S_FER_2"/>
    <property type="match status" value="1"/>
</dbReference>
<comment type="caution">
    <text evidence="2">The sequence shown here is derived from an EMBL/GenBank/DDBJ whole genome shotgun (WGS) entry which is preliminary data.</text>
</comment>
<dbReference type="GO" id="GO:0051537">
    <property type="term" value="F:2 iron, 2 sulfur cluster binding"/>
    <property type="evidence" value="ECO:0007669"/>
    <property type="project" value="InterPro"/>
</dbReference>
<evidence type="ECO:0000313" key="3">
    <source>
        <dbReference type="Proteomes" id="UP000240243"/>
    </source>
</evidence>
<dbReference type="SUPFAM" id="SSF54292">
    <property type="entry name" value="2Fe-2S ferredoxin-like"/>
    <property type="match status" value="1"/>
</dbReference>
<evidence type="ECO:0000259" key="1">
    <source>
        <dbReference type="PROSITE" id="PS51085"/>
    </source>
</evidence>
<dbReference type="InterPro" id="IPR036010">
    <property type="entry name" value="2Fe-2S_ferredoxin-like_sf"/>
</dbReference>
<dbReference type="Gene3D" id="3.10.20.30">
    <property type="match status" value="1"/>
</dbReference>
<dbReference type="InterPro" id="IPR006058">
    <property type="entry name" value="2Fe2S_fd_BS"/>
</dbReference>
<dbReference type="EMBL" id="PXYG01000001">
    <property type="protein sequence ID" value="PSJ48160.1"/>
    <property type="molecule type" value="Genomic_DNA"/>
</dbReference>
<gene>
    <name evidence="2" type="ORF">C7H85_05100</name>
</gene>
<name>A0A2P7RDA7_9GAMM</name>
<dbReference type="OrthoDB" id="9806195at2"/>
<dbReference type="InterPro" id="IPR001041">
    <property type="entry name" value="2Fe-2S_ferredoxin-type"/>
</dbReference>
<keyword evidence="3" id="KW-1185">Reference proteome</keyword>
<sequence length="90" mass="9999">MSRVRTRDLSFDLRAGETLLEGLERTGHAVEYQCRSGYCGACRTPLLAGRVEYPHPPLAYVPEGEILPCCCRPAEPVSLDIPVLEIKRQA</sequence>
<dbReference type="CDD" id="cd00207">
    <property type="entry name" value="fer2"/>
    <property type="match status" value="1"/>
</dbReference>